<dbReference type="EMBL" id="VSRR010006228">
    <property type="protein sequence ID" value="MPC44323.1"/>
    <property type="molecule type" value="Genomic_DNA"/>
</dbReference>
<sequence length="112" mass="11808">MRVTVGGQRGVCPVLAASSVPELGRRRTKALGQAITIVQGRGEEEDAAPRQCSSLREGKVIIRGRVKTLIAFPCLPLQPPTTPASPRFASHSPISPAGFAWCALLCVGFVEG</sequence>
<keyword evidence="2" id="KW-1185">Reference proteome</keyword>
<evidence type="ECO:0000313" key="2">
    <source>
        <dbReference type="Proteomes" id="UP000324222"/>
    </source>
</evidence>
<name>A0A5B7FGS6_PORTR</name>
<dbReference type="Proteomes" id="UP000324222">
    <property type="component" value="Unassembled WGS sequence"/>
</dbReference>
<comment type="caution">
    <text evidence="1">The sequence shown here is derived from an EMBL/GenBank/DDBJ whole genome shotgun (WGS) entry which is preliminary data.</text>
</comment>
<proteinExistence type="predicted"/>
<dbReference type="AlphaFoldDB" id="A0A5B7FGS6"/>
<organism evidence="1 2">
    <name type="scientific">Portunus trituberculatus</name>
    <name type="common">Swimming crab</name>
    <name type="synonym">Neptunus trituberculatus</name>
    <dbReference type="NCBI Taxonomy" id="210409"/>
    <lineage>
        <taxon>Eukaryota</taxon>
        <taxon>Metazoa</taxon>
        <taxon>Ecdysozoa</taxon>
        <taxon>Arthropoda</taxon>
        <taxon>Crustacea</taxon>
        <taxon>Multicrustacea</taxon>
        <taxon>Malacostraca</taxon>
        <taxon>Eumalacostraca</taxon>
        <taxon>Eucarida</taxon>
        <taxon>Decapoda</taxon>
        <taxon>Pleocyemata</taxon>
        <taxon>Brachyura</taxon>
        <taxon>Eubrachyura</taxon>
        <taxon>Portunoidea</taxon>
        <taxon>Portunidae</taxon>
        <taxon>Portuninae</taxon>
        <taxon>Portunus</taxon>
    </lineage>
</organism>
<protein>
    <submittedName>
        <fullName evidence="1">Uncharacterized protein</fullName>
    </submittedName>
</protein>
<reference evidence="1 2" key="1">
    <citation type="submission" date="2019-05" db="EMBL/GenBank/DDBJ databases">
        <title>Another draft genome of Portunus trituberculatus and its Hox gene families provides insights of decapod evolution.</title>
        <authorList>
            <person name="Jeong J.-H."/>
            <person name="Song I."/>
            <person name="Kim S."/>
            <person name="Choi T."/>
            <person name="Kim D."/>
            <person name="Ryu S."/>
            <person name="Kim W."/>
        </authorList>
    </citation>
    <scope>NUCLEOTIDE SEQUENCE [LARGE SCALE GENOMIC DNA]</scope>
    <source>
        <tissue evidence="1">Muscle</tissue>
    </source>
</reference>
<gene>
    <name evidence="1" type="ORF">E2C01_037996</name>
</gene>
<evidence type="ECO:0000313" key="1">
    <source>
        <dbReference type="EMBL" id="MPC44323.1"/>
    </source>
</evidence>
<accession>A0A5B7FGS6</accession>